<dbReference type="GO" id="GO:0005519">
    <property type="term" value="F:cytoskeletal regulatory protein binding"/>
    <property type="evidence" value="ECO:0007669"/>
    <property type="project" value="InterPro"/>
</dbReference>
<dbReference type="Gene3D" id="1.20.58.1540">
    <property type="entry name" value="Actin interacting protein 3, C-terminal domain"/>
    <property type="match status" value="1"/>
</dbReference>
<sequence length="765" mass="86298">MSQSPSKRHSLSTIESSVTRLLVATKHLLESLTQWAKGSASETDISDAYVQLGNEFKVACRAFTNAGVNVSDLGDVPHALRVVLEEALCETPSQESLDKYLPSIREIIVSLLQSLKTKQNLARAMKANKARDSLRSTPSGEPSARSSGVASLPPAVSVSQQSFQQEKQKFLHSPDSQQSQQQQQQQQQKQKQHQNQTKIEIPKHRSASAGDTSVGDTPTPSHRAVSDNVETASRHTNNALEQLQKGDSLQRRASRRFSAYQYAKLTSFSPGKDPELPDSSILERTKSNMRRSNLSTTSTPVSKIGNKSNSITVFLKIRDRVKKCELTAPITLTTLRLLFVEKFAYSPGSGQFPDILILDKDAGVSYELEESMFSSIEDGSVLSLNVSVNADIMETVNKNIEKLMEQFQEKQKEFFQSTRDYIDSSTTDILKKLEEMVENSVTIQQQQPQQQRPLQYEAGKEPLEKEIKNPSTTKDKNTANILSDMSDLLNIRHEISVIKQINNSNKMAFKASIDKVLQKVNDFKSLSLDSSKASTRTYMEESQQKLSKDSDELLTKFDDVQDLIEALRKDVAQRGAHPSEKQLDYVQKQLNEAQGDLDNMVEYIKTEKPNWKKIWESELDTVCQEQQFLTLQEDLTFDLKEDLAKATETYDLVRQCCIEQTKNPRTRTTTLPLAEPGSLPQIRDALLSEVEALKPNHDSRVEAIEKAEKLRAKERQLVMMNKFEEELGGFVEDSKLKKSGGIEEVDRVRRMKDEQNLRSNFPPPF</sequence>
<dbReference type="InterPro" id="IPR022782">
    <property type="entry name" value="AIP3-like_C"/>
</dbReference>
<dbReference type="Pfam" id="PF03915">
    <property type="entry name" value="AIP3"/>
    <property type="match status" value="1"/>
</dbReference>
<gene>
    <name evidence="4" type="ORF">BN1211_0368</name>
</gene>
<feature type="domain" description="Actin interacting protein 3 C-terminal" evidence="3">
    <location>
        <begin position="314"/>
        <end position="754"/>
    </location>
</feature>
<name>A0A0H5CAE2_CYBJN</name>
<evidence type="ECO:0000259" key="3">
    <source>
        <dbReference type="SMART" id="SM00806"/>
    </source>
</evidence>
<evidence type="ECO:0000256" key="1">
    <source>
        <dbReference type="ARBA" id="ARBA00023054"/>
    </source>
</evidence>
<dbReference type="GO" id="GO:0030010">
    <property type="term" value="P:establishment of cell polarity"/>
    <property type="evidence" value="ECO:0007669"/>
    <property type="project" value="TreeGrafter"/>
</dbReference>
<feature type="region of interest" description="Disordered" evidence="2">
    <location>
        <begin position="126"/>
        <end position="231"/>
    </location>
</feature>
<dbReference type="InterPro" id="IPR056279">
    <property type="entry name" value="Aip3p_Bud6_N"/>
</dbReference>
<dbReference type="EMBL" id="CDQK01000001">
    <property type="protein sequence ID" value="CEP20489.1"/>
    <property type="molecule type" value="Genomic_DNA"/>
</dbReference>
<dbReference type="Pfam" id="PF23153">
    <property type="entry name" value="Aip3p_Bud6_N"/>
    <property type="match status" value="1"/>
</dbReference>
<dbReference type="InterPro" id="IPR051825">
    <property type="entry name" value="SRCIN1"/>
</dbReference>
<feature type="region of interest" description="Disordered" evidence="2">
    <location>
        <begin position="283"/>
        <end position="302"/>
    </location>
</feature>
<evidence type="ECO:0000256" key="2">
    <source>
        <dbReference type="SAM" id="MobiDB-lite"/>
    </source>
</evidence>
<proteinExistence type="predicted"/>
<keyword evidence="1" id="KW-0175">Coiled coil</keyword>
<dbReference type="PANTHER" id="PTHR22741:SF10">
    <property type="entry name" value="COILED-COIL DOMAIN-CONTAINING PROTEIN CG32809"/>
    <property type="match status" value="1"/>
</dbReference>
<dbReference type="PANTHER" id="PTHR22741">
    <property type="entry name" value="P140CAP/SNIP-RELATED"/>
    <property type="match status" value="1"/>
</dbReference>
<evidence type="ECO:0000313" key="5">
    <source>
        <dbReference type="Proteomes" id="UP000038830"/>
    </source>
</evidence>
<dbReference type="Proteomes" id="UP000038830">
    <property type="component" value="Unassembled WGS sequence"/>
</dbReference>
<evidence type="ECO:0000313" key="4">
    <source>
        <dbReference type="EMBL" id="CEP20489.1"/>
    </source>
</evidence>
<dbReference type="AlphaFoldDB" id="A0A0H5CAE2"/>
<feature type="compositionally biased region" description="Low complexity" evidence="2">
    <location>
        <begin position="156"/>
        <end position="165"/>
    </location>
</feature>
<reference evidence="5" key="1">
    <citation type="journal article" date="2015" name="J. Biotechnol.">
        <title>The structure of the Cyberlindnera jadinii genome and its relation to Candida utilis analyzed by the occurrence of single nucleotide polymorphisms.</title>
        <authorList>
            <person name="Rupp O."/>
            <person name="Brinkrolf K."/>
            <person name="Buerth C."/>
            <person name="Kunigo M."/>
            <person name="Schneider J."/>
            <person name="Jaenicke S."/>
            <person name="Goesmann A."/>
            <person name="Puehler A."/>
            <person name="Jaeger K.-E."/>
            <person name="Ernst J.F."/>
        </authorList>
    </citation>
    <scope>NUCLEOTIDE SEQUENCE [LARGE SCALE GENOMIC DNA]</scope>
    <source>
        <strain evidence="5">ATCC 18201 / CBS 1600 / BCRC 20928 / JCM 3617 / NBRC 0987 / NRRL Y-1542</strain>
    </source>
</reference>
<dbReference type="InterPro" id="IPR005613">
    <property type="entry name" value="AIP3_C"/>
</dbReference>
<organism evidence="4 5">
    <name type="scientific">Cyberlindnera jadinii (strain ATCC 18201 / CBS 1600 / BCRC 20928 / JCM 3617 / NBRC 0987 / NRRL Y-1542)</name>
    <name type="common">Torula yeast</name>
    <name type="synonym">Candida utilis</name>
    <dbReference type="NCBI Taxonomy" id="983966"/>
    <lineage>
        <taxon>Eukaryota</taxon>
        <taxon>Fungi</taxon>
        <taxon>Dikarya</taxon>
        <taxon>Ascomycota</taxon>
        <taxon>Saccharomycotina</taxon>
        <taxon>Saccharomycetes</taxon>
        <taxon>Phaffomycetales</taxon>
        <taxon>Phaffomycetaceae</taxon>
        <taxon>Cyberlindnera</taxon>
    </lineage>
</organism>
<dbReference type="GO" id="GO:0005737">
    <property type="term" value="C:cytoplasm"/>
    <property type="evidence" value="ECO:0007669"/>
    <property type="project" value="TreeGrafter"/>
</dbReference>
<accession>A0A0H5CAE2</accession>
<feature type="compositionally biased region" description="Low complexity" evidence="2">
    <location>
        <begin position="176"/>
        <end position="196"/>
    </location>
</feature>
<feature type="compositionally biased region" description="Polar residues" evidence="2">
    <location>
        <begin position="209"/>
        <end position="220"/>
    </location>
</feature>
<feature type="compositionally biased region" description="Polar residues" evidence="2">
    <location>
        <begin position="135"/>
        <end position="149"/>
    </location>
</feature>
<feature type="compositionally biased region" description="Polar residues" evidence="2">
    <location>
        <begin position="290"/>
        <end position="302"/>
    </location>
</feature>
<dbReference type="GO" id="GO:0051286">
    <property type="term" value="C:cell tip"/>
    <property type="evidence" value="ECO:0007669"/>
    <property type="project" value="TreeGrafter"/>
</dbReference>
<protein>
    <recommendedName>
        <fullName evidence="3">Actin interacting protein 3 C-terminal domain-containing protein</fullName>
    </recommendedName>
</protein>
<dbReference type="SMART" id="SM00806">
    <property type="entry name" value="AIP3"/>
    <property type="match status" value="1"/>
</dbReference>